<evidence type="ECO:0000256" key="3">
    <source>
        <dbReference type="PROSITE-ProRule" id="PRU00176"/>
    </source>
</evidence>
<name>A0A0N1ITQ2_9HYME</name>
<dbReference type="Gene3D" id="3.80.10.10">
    <property type="entry name" value="Ribonuclease Inhibitor"/>
    <property type="match status" value="2"/>
</dbReference>
<accession>A0A0N1ITQ2</accession>
<dbReference type="SMART" id="SM00256">
    <property type="entry name" value="FBOX"/>
    <property type="match status" value="1"/>
</dbReference>
<dbReference type="PANTHER" id="PTHR13318">
    <property type="entry name" value="PARTNER OF PAIRED, ISOFORM B-RELATED"/>
    <property type="match status" value="1"/>
</dbReference>
<dbReference type="EMBL" id="KQ435768">
    <property type="protein sequence ID" value="KOX75252.1"/>
    <property type="molecule type" value="Genomic_DNA"/>
</dbReference>
<dbReference type="STRING" id="166423.A0A0N1ITQ2"/>
<keyword evidence="2 3" id="KW-0694">RNA-binding</keyword>
<dbReference type="OrthoDB" id="7615346at2759"/>
<dbReference type="Gene3D" id="3.30.70.330">
    <property type="match status" value="1"/>
</dbReference>
<dbReference type="Pfam" id="PF00076">
    <property type="entry name" value="RRM_1"/>
    <property type="match status" value="1"/>
</dbReference>
<evidence type="ECO:0000256" key="1">
    <source>
        <dbReference type="ARBA" id="ARBA00022786"/>
    </source>
</evidence>
<dbReference type="SUPFAM" id="SSF54928">
    <property type="entry name" value="RNA-binding domain, RBD"/>
    <property type="match status" value="1"/>
</dbReference>
<dbReference type="InterPro" id="IPR035979">
    <property type="entry name" value="RBD_domain_sf"/>
</dbReference>
<dbReference type="GO" id="GO:0003723">
    <property type="term" value="F:RNA binding"/>
    <property type="evidence" value="ECO:0007669"/>
    <property type="project" value="UniProtKB-UniRule"/>
</dbReference>
<feature type="domain" description="RRM" evidence="4">
    <location>
        <begin position="16"/>
        <end position="92"/>
    </location>
</feature>
<proteinExistence type="predicted"/>
<dbReference type="SMART" id="SM00360">
    <property type="entry name" value="RRM"/>
    <property type="match status" value="1"/>
</dbReference>
<reference evidence="6 7" key="1">
    <citation type="submission" date="2015-07" db="EMBL/GenBank/DDBJ databases">
        <title>The genome of Melipona quadrifasciata.</title>
        <authorList>
            <person name="Pan H."/>
            <person name="Kapheim K."/>
        </authorList>
    </citation>
    <scope>NUCLEOTIDE SEQUENCE [LARGE SCALE GENOMIC DNA]</scope>
    <source>
        <strain evidence="6">0111107301</strain>
        <tissue evidence="6">Whole body</tissue>
    </source>
</reference>
<sequence length="576" mass="65834">METQSSGRKAANANGYHIVVKNLANCTTETDIRNLFSNFGARYVEIHRKRSKGAQAFVMFMNVSSASAAFDILSTRNIRLHAKQLKLDYTDYYKKIKTEIAPPFVMMNGDDIYNILPIEIIAKIIGYLPYRDQARLERVSKLWRMASLSTHSTVKHFKIDKRWPSGWHGVELSRKCFYWLINRVKTYTWTLQLSECTVLSDMSELLEVIIKSCPNLHAVDLREVLFLPEMGKDLYSIAPRLTELTIGPSDGLVEPELIKILKEAKKLVKFRMIYTIVTGKLLTYLNPNLEILIVQHCHHVKSSHMCEAIERLQNLKHLEITACPKLDDSVLRALINNTNISKTIETLKFSYFPNPIPNYDGEGFPHFEYQEVYMKCKADFTLPGILFIKRYTNIKSLALRFCGWVTEEVLYEITDTLPQLEYLDLSGCTNIIGSFALDPLAKLENITTLKLNHLHSTVDGSVLNEFKKLKVISCRNSLGFDNKAICAAITNCPYLSTITIEDCLVIGKPVILCALSTIRNNNRTSPLTIHVADSGISKDMKFPQNDLLRICYERLHNFSYKASIPYKSKRVCLIDY</sequence>
<dbReference type="PROSITE" id="PS50181">
    <property type="entry name" value="FBOX"/>
    <property type="match status" value="1"/>
</dbReference>
<organism evidence="6 7">
    <name type="scientific">Melipona quadrifasciata</name>
    <dbReference type="NCBI Taxonomy" id="166423"/>
    <lineage>
        <taxon>Eukaryota</taxon>
        <taxon>Metazoa</taxon>
        <taxon>Ecdysozoa</taxon>
        <taxon>Arthropoda</taxon>
        <taxon>Hexapoda</taxon>
        <taxon>Insecta</taxon>
        <taxon>Pterygota</taxon>
        <taxon>Neoptera</taxon>
        <taxon>Endopterygota</taxon>
        <taxon>Hymenoptera</taxon>
        <taxon>Apocrita</taxon>
        <taxon>Aculeata</taxon>
        <taxon>Apoidea</taxon>
        <taxon>Anthophila</taxon>
        <taxon>Apidae</taxon>
        <taxon>Melipona</taxon>
    </lineage>
</organism>
<evidence type="ECO:0000259" key="5">
    <source>
        <dbReference type="PROSITE" id="PS50181"/>
    </source>
</evidence>
<dbReference type="InterPro" id="IPR000504">
    <property type="entry name" value="RRM_dom"/>
</dbReference>
<evidence type="ECO:0000259" key="4">
    <source>
        <dbReference type="PROSITE" id="PS50102"/>
    </source>
</evidence>
<dbReference type="AlphaFoldDB" id="A0A0N1ITQ2"/>
<feature type="domain" description="F-box" evidence="5">
    <location>
        <begin position="110"/>
        <end position="157"/>
    </location>
</feature>
<keyword evidence="1" id="KW-0833">Ubl conjugation pathway</keyword>
<dbReference type="PROSITE" id="PS50102">
    <property type="entry name" value="RRM"/>
    <property type="match status" value="1"/>
</dbReference>
<dbReference type="InterPro" id="IPR032675">
    <property type="entry name" value="LRR_dom_sf"/>
</dbReference>
<gene>
    <name evidence="6" type="ORF">WN51_13293</name>
</gene>
<dbReference type="Proteomes" id="UP000053105">
    <property type="component" value="Unassembled WGS sequence"/>
</dbReference>
<dbReference type="SUPFAM" id="SSF52047">
    <property type="entry name" value="RNI-like"/>
    <property type="match status" value="1"/>
</dbReference>
<dbReference type="InterPro" id="IPR001810">
    <property type="entry name" value="F-box_dom"/>
</dbReference>
<dbReference type="SMART" id="SM00367">
    <property type="entry name" value="LRR_CC"/>
    <property type="match status" value="3"/>
</dbReference>
<evidence type="ECO:0000313" key="7">
    <source>
        <dbReference type="Proteomes" id="UP000053105"/>
    </source>
</evidence>
<dbReference type="CDD" id="cd00590">
    <property type="entry name" value="RRM_SF"/>
    <property type="match status" value="1"/>
</dbReference>
<dbReference type="GO" id="GO:0031146">
    <property type="term" value="P:SCF-dependent proteasomal ubiquitin-dependent protein catabolic process"/>
    <property type="evidence" value="ECO:0007669"/>
    <property type="project" value="TreeGrafter"/>
</dbReference>
<dbReference type="GO" id="GO:0019005">
    <property type="term" value="C:SCF ubiquitin ligase complex"/>
    <property type="evidence" value="ECO:0007669"/>
    <property type="project" value="TreeGrafter"/>
</dbReference>
<dbReference type="CDD" id="cd09917">
    <property type="entry name" value="F-box_SF"/>
    <property type="match status" value="1"/>
</dbReference>
<keyword evidence="7" id="KW-1185">Reference proteome</keyword>
<evidence type="ECO:0000313" key="6">
    <source>
        <dbReference type="EMBL" id="KOX75252.1"/>
    </source>
</evidence>
<protein>
    <submittedName>
        <fullName evidence="6">Putative RNA-binding protein EEED8.10</fullName>
    </submittedName>
</protein>
<dbReference type="InterPro" id="IPR006553">
    <property type="entry name" value="Leu-rich_rpt_Cys-con_subtyp"/>
</dbReference>
<evidence type="ECO:0000256" key="2">
    <source>
        <dbReference type="ARBA" id="ARBA00022884"/>
    </source>
</evidence>
<dbReference type="Pfam" id="PF12937">
    <property type="entry name" value="F-box-like"/>
    <property type="match status" value="1"/>
</dbReference>
<dbReference type="InterPro" id="IPR012677">
    <property type="entry name" value="Nucleotide-bd_a/b_plait_sf"/>
</dbReference>
<dbReference type="InterPro" id="IPR036047">
    <property type="entry name" value="F-box-like_dom_sf"/>
</dbReference>
<dbReference type="SUPFAM" id="SSF81383">
    <property type="entry name" value="F-box domain"/>
    <property type="match status" value="1"/>
</dbReference>